<evidence type="ECO:0000313" key="4">
    <source>
        <dbReference type="Proteomes" id="UP000226592"/>
    </source>
</evidence>
<gene>
    <name evidence="3" type="ORF">CL943_02875</name>
</gene>
<proteinExistence type="predicted"/>
<dbReference type="AlphaFoldDB" id="A0A2D6M1C1"/>
<dbReference type="GO" id="GO:0016020">
    <property type="term" value="C:membrane"/>
    <property type="evidence" value="ECO:0007669"/>
    <property type="project" value="InterPro"/>
</dbReference>
<name>A0A2D6M1C1_9ARCH</name>
<feature type="transmembrane region" description="Helical" evidence="1">
    <location>
        <begin position="104"/>
        <end position="121"/>
    </location>
</feature>
<evidence type="ECO:0000256" key="1">
    <source>
        <dbReference type="SAM" id="Phobius"/>
    </source>
</evidence>
<protein>
    <recommendedName>
        <fullName evidence="2">EamA domain-containing protein</fullName>
    </recommendedName>
</protein>
<evidence type="ECO:0000259" key="2">
    <source>
        <dbReference type="Pfam" id="PF00892"/>
    </source>
</evidence>
<accession>A0A2D6M1C1</accession>
<evidence type="ECO:0000313" key="3">
    <source>
        <dbReference type="EMBL" id="MAG22222.1"/>
    </source>
</evidence>
<dbReference type="Pfam" id="PF00892">
    <property type="entry name" value="EamA"/>
    <property type="match status" value="1"/>
</dbReference>
<keyword evidence="1" id="KW-1133">Transmembrane helix</keyword>
<dbReference type="InterPro" id="IPR037185">
    <property type="entry name" value="EmrE-like"/>
</dbReference>
<feature type="transmembrane region" description="Helical" evidence="1">
    <location>
        <begin position="38"/>
        <end position="58"/>
    </location>
</feature>
<organism evidence="3 4">
    <name type="scientific">Candidatus Iainarchaeum sp</name>
    <dbReference type="NCBI Taxonomy" id="3101447"/>
    <lineage>
        <taxon>Archaea</taxon>
        <taxon>Candidatus Iainarchaeota</taxon>
        <taxon>Candidatus Iainarchaeia</taxon>
        <taxon>Candidatus Iainarchaeales</taxon>
        <taxon>Candidatus Iainarchaeaceae</taxon>
        <taxon>Candidatus Iainarchaeum</taxon>
    </lineage>
</organism>
<dbReference type="InterPro" id="IPR000620">
    <property type="entry name" value="EamA_dom"/>
</dbReference>
<feature type="transmembrane region" description="Helical" evidence="1">
    <location>
        <begin position="70"/>
        <end position="92"/>
    </location>
</feature>
<dbReference type="Proteomes" id="UP000226592">
    <property type="component" value="Unassembled WGS sequence"/>
</dbReference>
<dbReference type="EMBL" id="NZBU01000009">
    <property type="protein sequence ID" value="MAG22222.1"/>
    <property type="molecule type" value="Genomic_DNA"/>
</dbReference>
<comment type="caution">
    <text evidence="3">The sequence shown here is derived from an EMBL/GenBank/DDBJ whole genome shotgun (WGS) entry which is preliminary data.</text>
</comment>
<dbReference type="SUPFAM" id="SSF103481">
    <property type="entry name" value="Multidrug resistance efflux transporter EmrE"/>
    <property type="match status" value="1"/>
</dbReference>
<sequence>MKWMAMELWIIYGILASLSFGSIVVLNKITLGKGMDPFLMLVLMALGILGVFAIAMLFTNPDLKANPTTIGLSLLAGILWGIGQLFVIFALLNNADVARLTPIFNTNTLVAVALGMILLKEVPAGDVRLKVIVGAILIVVGGILVSG</sequence>
<keyword evidence="1" id="KW-0472">Membrane</keyword>
<feature type="transmembrane region" description="Helical" evidence="1">
    <location>
        <begin position="6"/>
        <end position="26"/>
    </location>
</feature>
<feature type="domain" description="EamA" evidence="2">
    <location>
        <begin position="8"/>
        <end position="146"/>
    </location>
</feature>
<keyword evidence="1" id="KW-0812">Transmembrane</keyword>
<reference evidence="4" key="1">
    <citation type="submission" date="2017-09" db="EMBL/GenBank/DDBJ databases">
        <title>The Reconstruction of 2,631 Draft Metagenome-Assembled Genomes from the Global Oceans.</title>
        <authorList>
            <person name="Tully B.J."/>
            <person name="Graham E.D."/>
            <person name="Heidelberg J.F."/>
        </authorList>
    </citation>
    <scope>NUCLEOTIDE SEQUENCE [LARGE SCALE GENOMIC DNA]</scope>
</reference>
<feature type="transmembrane region" description="Helical" evidence="1">
    <location>
        <begin position="127"/>
        <end position="145"/>
    </location>
</feature>